<reference evidence="1 2" key="1">
    <citation type="submission" date="2012-06" db="EMBL/GenBank/DDBJ databases">
        <title>Finished chromosome of genome of Cylindrospermum stagnale PCC 7417.</title>
        <authorList>
            <consortium name="US DOE Joint Genome Institute"/>
            <person name="Gugger M."/>
            <person name="Coursin T."/>
            <person name="Rippka R."/>
            <person name="Tandeau De Marsac N."/>
            <person name="Huntemann M."/>
            <person name="Wei C.-L."/>
            <person name="Han J."/>
            <person name="Detter J.C."/>
            <person name="Han C."/>
            <person name="Tapia R."/>
            <person name="Chen A."/>
            <person name="Kyrpides N."/>
            <person name="Mavromatis K."/>
            <person name="Markowitz V."/>
            <person name="Szeto E."/>
            <person name="Ivanova N."/>
            <person name="Pagani I."/>
            <person name="Pati A."/>
            <person name="Goodwin L."/>
            <person name="Nordberg H.P."/>
            <person name="Cantor M.N."/>
            <person name="Hua S.X."/>
            <person name="Woyke T."/>
            <person name="Kerfeld C.A."/>
        </authorList>
    </citation>
    <scope>NUCLEOTIDE SEQUENCE [LARGE SCALE GENOMIC DNA]</scope>
    <source>
        <strain evidence="1 2">PCC 7417</strain>
    </source>
</reference>
<dbReference type="AlphaFoldDB" id="K9WZ33"/>
<evidence type="ECO:0000313" key="1">
    <source>
        <dbReference type="EMBL" id="AFZ25478.1"/>
    </source>
</evidence>
<dbReference type="HOGENOM" id="CLU_3327090_0_0_3"/>
<name>K9WZ33_9NOST</name>
<evidence type="ECO:0000313" key="2">
    <source>
        <dbReference type="Proteomes" id="UP000010475"/>
    </source>
</evidence>
<dbReference type="STRING" id="56107.Cylst_3326"/>
<dbReference type="EMBL" id="CP003642">
    <property type="protein sequence ID" value="AFZ25478.1"/>
    <property type="molecule type" value="Genomic_DNA"/>
</dbReference>
<gene>
    <name evidence="1" type="ORF">Cylst_3326</name>
</gene>
<dbReference type="Proteomes" id="UP000010475">
    <property type="component" value="Chromosome"/>
</dbReference>
<protein>
    <submittedName>
        <fullName evidence="1">Uncharacterized protein</fullName>
    </submittedName>
</protein>
<sequence length="38" mass="4416">MPKTPVKVMIFAVNLPVNQNLDKLISNIYGRWNQSRMV</sequence>
<dbReference type="KEGG" id="csg:Cylst_3326"/>
<organism evidence="1 2">
    <name type="scientific">Cylindrospermum stagnale PCC 7417</name>
    <dbReference type="NCBI Taxonomy" id="56107"/>
    <lineage>
        <taxon>Bacteria</taxon>
        <taxon>Bacillati</taxon>
        <taxon>Cyanobacteriota</taxon>
        <taxon>Cyanophyceae</taxon>
        <taxon>Nostocales</taxon>
        <taxon>Nostocaceae</taxon>
        <taxon>Cylindrospermum</taxon>
    </lineage>
</organism>
<accession>K9WZ33</accession>
<keyword evidence="2" id="KW-1185">Reference proteome</keyword>
<proteinExistence type="predicted"/>